<evidence type="ECO:0000256" key="2">
    <source>
        <dbReference type="ARBA" id="ARBA00022741"/>
    </source>
</evidence>
<name>A0ABS2MMY5_9FIRM</name>
<dbReference type="NCBIfam" id="TIGR01069">
    <property type="entry name" value="mutS2"/>
    <property type="match status" value="1"/>
</dbReference>
<comment type="caution">
    <text evidence="6">The sequence shown here is derived from an EMBL/GenBank/DDBJ whole genome shotgun (WGS) entry which is preliminary data.</text>
</comment>
<accession>A0ABS2MMY5</accession>
<dbReference type="InterPro" id="IPR045076">
    <property type="entry name" value="MutS"/>
</dbReference>
<keyword evidence="7" id="KW-1185">Reference proteome</keyword>
<dbReference type="SUPFAM" id="SSF48334">
    <property type="entry name" value="DNA repair protein MutS, domain III"/>
    <property type="match status" value="1"/>
</dbReference>
<evidence type="ECO:0000256" key="3">
    <source>
        <dbReference type="ARBA" id="ARBA00022840"/>
    </source>
</evidence>
<dbReference type="PIRSF" id="PIRSF005814">
    <property type="entry name" value="MutS_YshD"/>
    <property type="match status" value="1"/>
</dbReference>
<dbReference type="PANTHER" id="PTHR48466">
    <property type="entry name" value="OS10G0509000 PROTEIN-RELATED"/>
    <property type="match status" value="1"/>
</dbReference>
<evidence type="ECO:0000313" key="6">
    <source>
        <dbReference type="EMBL" id="MBM7560687.1"/>
    </source>
</evidence>
<evidence type="ECO:0000259" key="5">
    <source>
        <dbReference type="PROSITE" id="PS00486"/>
    </source>
</evidence>
<proteinExistence type="predicted"/>
<sequence length="645" mass="72401">MITEKMQAMLDWNEIITRLVNFAVSEKGKTSLKNLYPMTDYYLIQKKLDETTEAKRMLDASSTIPLHALIGIKAILDKLDRNEILSPSDLDHIGGFIKDCQKMMRHMQNNYEIAPKIAQYAFSMAPLDNALNEISRCIVHGTVTDEASNKLSKIRKKIIQIEDQIKSKLQSYLTHSSYSNMLTDAIISQRDGRYVIPVKSEHKRNIDGMVLDRSRSGGTVFIEPISVKKLHDSLDQLKIDEYNEVYRILSELSSTLMTVNPELRINYDAMVTYDILFAKAKLSSSMAANASKINLDGVIAIAQGKHPLLGSDAIPLNLDLNQTRRNLIITGPNTGGKTVTMKTVGLFILMTQSGLHIPCGTGTNLNIFTQILCDIGDGQSLTQNLSTFSSHIKNINEILENATHHALIILDEIGAGTDPSEGMGIGISVLEYLNAKNCYILASTHYNEIKKFASAHPDFINGRMAFDIKSLMPLYKLEIGKSGESNALHIALRIGMPKSLIERAHEIAYNEKIDVQKQLDAQIEQQEKYVVPEPLKSIKKGKSDKSIYKPKTRSKFNIGDAVYIHTMKRTGIVCETENTKGEVTVQVMNKKIKINHKRLSLYLESEDLYPEDYDMDIVFNSKSARKAKKKVQKGHKDIVYVDSNQ</sequence>
<evidence type="ECO:0000313" key="7">
    <source>
        <dbReference type="Proteomes" id="UP000767854"/>
    </source>
</evidence>
<keyword evidence="4" id="KW-0238">DNA-binding</keyword>
<dbReference type="EMBL" id="JAFBDT010000001">
    <property type="protein sequence ID" value="MBM7560687.1"/>
    <property type="molecule type" value="Genomic_DNA"/>
</dbReference>
<dbReference type="PROSITE" id="PS00486">
    <property type="entry name" value="DNA_MISMATCH_REPAIR_2"/>
    <property type="match status" value="1"/>
</dbReference>
<keyword evidence="1" id="KW-0378">Hydrolase</keyword>
<dbReference type="SUPFAM" id="SSF52540">
    <property type="entry name" value="P-loop containing nucleoside triphosphate hydrolases"/>
    <property type="match status" value="1"/>
</dbReference>
<keyword evidence="2" id="KW-0547">Nucleotide-binding</keyword>
<organism evidence="6 7">
    <name type="scientific">Fusibacter tunisiensis</name>
    <dbReference type="NCBI Taxonomy" id="1008308"/>
    <lineage>
        <taxon>Bacteria</taxon>
        <taxon>Bacillati</taxon>
        <taxon>Bacillota</taxon>
        <taxon>Clostridia</taxon>
        <taxon>Eubacteriales</taxon>
        <taxon>Eubacteriales Family XII. Incertae Sedis</taxon>
        <taxon>Fusibacter</taxon>
    </lineage>
</organism>
<dbReference type="InterPro" id="IPR000432">
    <property type="entry name" value="DNA_mismatch_repair_MutS_C"/>
</dbReference>
<evidence type="ECO:0000256" key="4">
    <source>
        <dbReference type="ARBA" id="ARBA00023125"/>
    </source>
</evidence>
<dbReference type="SMART" id="SM00533">
    <property type="entry name" value="MUTSd"/>
    <property type="match status" value="1"/>
</dbReference>
<dbReference type="InterPro" id="IPR007696">
    <property type="entry name" value="DNA_mismatch_repair_MutS_core"/>
</dbReference>
<dbReference type="InterPro" id="IPR005747">
    <property type="entry name" value="MutS2"/>
</dbReference>
<feature type="domain" description="DNA mismatch repair proteins mutS family" evidence="5">
    <location>
        <begin position="406"/>
        <end position="422"/>
    </location>
</feature>
<dbReference type="InterPro" id="IPR027417">
    <property type="entry name" value="P-loop_NTPase"/>
</dbReference>
<dbReference type="Proteomes" id="UP000767854">
    <property type="component" value="Unassembled WGS sequence"/>
</dbReference>
<dbReference type="Pfam" id="PF00488">
    <property type="entry name" value="MutS_V"/>
    <property type="match status" value="1"/>
</dbReference>
<dbReference type="RefSeq" id="WP_204661268.1">
    <property type="nucleotide sequence ID" value="NZ_JAFBDT010000001.1"/>
</dbReference>
<gene>
    <name evidence="6" type="ORF">JOC49_000196</name>
</gene>
<dbReference type="InterPro" id="IPR036187">
    <property type="entry name" value="DNA_mismatch_repair_MutS_sf"/>
</dbReference>
<keyword evidence="1" id="KW-0540">Nuclease</keyword>
<dbReference type="Gene3D" id="3.40.50.300">
    <property type="entry name" value="P-loop containing nucleotide triphosphate hydrolases"/>
    <property type="match status" value="1"/>
</dbReference>
<reference evidence="6 7" key="1">
    <citation type="submission" date="2021-01" db="EMBL/GenBank/DDBJ databases">
        <title>Genomic Encyclopedia of Type Strains, Phase IV (KMG-IV): sequencing the most valuable type-strain genomes for metagenomic binning, comparative biology and taxonomic classification.</title>
        <authorList>
            <person name="Goeker M."/>
        </authorList>
    </citation>
    <scope>NUCLEOTIDE SEQUENCE [LARGE SCALE GENOMIC DNA]</scope>
    <source>
        <strain evidence="6 7">DSM 24436</strain>
    </source>
</reference>
<protein>
    <submittedName>
        <fullName evidence="6">MutS2 family protein</fullName>
    </submittedName>
</protein>
<evidence type="ECO:0000256" key="1">
    <source>
        <dbReference type="ARBA" id="ARBA00022722"/>
    </source>
</evidence>
<dbReference type="PANTHER" id="PTHR48466:SF2">
    <property type="entry name" value="OS10G0509000 PROTEIN"/>
    <property type="match status" value="1"/>
</dbReference>
<keyword evidence="3" id="KW-0067">ATP-binding</keyword>
<dbReference type="SMART" id="SM00534">
    <property type="entry name" value="MUTSac"/>
    <property type="match status" value="1"/>
</dbReference>